<dbReference type="SMART" id="SM00421">
    <property type="entry name" value="HTH_LUXR"/>
    <property type="match status" value="1"/>
</dbReference>
<dbReference type="Gene3D" id="1.10.10.10">
    <property type="entry name" value="Winged helix-like DNA-binding domain superfamily/Winged helix DNA-binding domain"/>
    <property type="match status" value="1"/>
</dbReference>
<evidence type="ECO:0000313" key="6">
    <source>
        <dbReference type="Proteomes" id="UP000595046"/>
    </source>
</evidence>
<dbReference type="Proteomes" id="UP000595046">
    <property type="component" value="Chromosome"/>
</dbReference>
<dbReference type="Pfam" id="PF00196">
    <property type="entry name" value="GerE"/>
    <property type="match status" value="1"/>
</dbReference>
<dbReference type="PANTHER" id="PTHR44688:SF16">
    <property type="entry name" value="DNA-BINDING TRANSCRIPTIONAL ACTIVATOR DEVR_DOSR"/>
    <property type="match status" value="1"/>
</dbReference>
<keyword evidence="6" id="KW-1185">Reference proteome</keyword>
<protein>
    <submittedName>
        <fullName evidence="5">Helix-turn-helix transcriptional regulator</fullName>
    </submittedName>
</protein>
<dbReference type="GO" id="GO:0006355">
    <property type="term" value="P:regulation of DNA-templated transcription"/>
    <property type="evidence" value="ECO:0007669"/>
    <property type="project" value="InterPro"/>
</dbReference>
<reference evidence="6" key="1">
    <citation type="submission" date="2020-02" db="EMBL/GenBank/DDBJ databases">
        <title>Streptomyces sp. ASO4wet.</title>
        <authorList>
            <person name="Risdian C."/>
            <person name="Landwehr W."/>
            <person name="Schupp P."/>
            <person name="Wink J."/>
        </authorList>
    </citation>
    <scope>NUCLEOTIDE SEQUENCE [LARGE SCALE GENOMIC DNA]</scope>
    <source>
        <strain evidence="6">ASO4wet</strain>
    </source>
</reference>
<dbReference type="InterPro" id="IPR016032">
    <property type="entry name" value="Sig_transdc_resp-reg_C-effctor"/>
</dbReference>
<name>A0A7T1WVG5_9ACTN</name>
<dbReference type="AlphaFoldDB" id="A0A7T1WVG5"/>
<keyword evidence="1" id="KW-0805">Transcription regulation</keyword>
<evidence type="ECO:0000256" key="2">
    <source>
        <dbReference type="ARBA" id="ARBA00023125"/>
    </source>
</evidence>
<dbReference type="PROSITE" id="PS00622">
    <property type="entry name" value="HTH_LUXR_1"/>
    <property type="match status" value="1"/>
</dbReference>
<dbReference type="KEGG" id="sbat:G4Z16_12865"/>
<dbReference type="InterPro" id="IPR000792">
    <property type="entry name" value="Tscrpt_reg_LuxR_C"/>
</dbReference>
<dbReference type="SUPFAM" id="SSF46894">
    <property type="entry name" value="C-terminal effector domain of the bipartite response regulators"/>
    <property type="match status" value="1"/>
</dbReference>
<sequence>MAALPVVQAPLTVSAATWGSDQADQVIRSRTLRRVTAATGDREVDLPSDRRVDHDGSRVCCGGISVPSWVRAADLSLLTAREREVLVALGDCLPNSVIAGRWHVAERTVKKHVASVFTKLEISSRAQAAVIANYRKCIEQCP</sequence>
<dbReference type="InterPro" id="IPR036388">
    <property type="entry name" value="WH-like_DNA-bd_sf"/>
</dbReference>
<evidence type="ECO:0000256" key="3">
    <source>
        <dbReference type="ARBA" id="ARBA00023163"/>
    </source>
</evidence>
<evidence type="ECO:0000313" key="5">
    <source>
        <dbReference type="EMBL" id="QPP10659.1"/>
    </source>
</evidence>
<dbReference type="PROSITE" id="PS50043">
    <property type="entry name" value="HTH_LUXR_2"/>
    <property type="match status" value="1"/>
</dbReference>
<evidence type="ECO:0000256" key="1">
    <source>
        <dbReference type="ARBA" id="ARBA00023015"/>
    </source>
</evidence>
<dbReference type="GO" id="GO:0003677">
    <property type="term" value="F:DNA binding"/>
    <property type="evidence" value="ECO:0007669"/>
    <property type="project" value="UniProtKB-KW"/>
</dbReference>
<dbReference type="PRINTS" id="PR00038">
    <property type="entry name" value="HTHLUXR"/>
</dbReference>
<dbReference type="CDD" id="cd06170">
    <property type="entry name" value="LuxR_C_like"/>
    <property type="match status" value="1"/>
</dbReference>
<keyword evidence="3" id="KW-0804">Transcription</keyword>
<proteinExistence type="predicted"/>
<feature type="domain" description="HTH luxR-type" evidence="4">
    <location>
        <begin position="71"/>
        <end position="136"/>
    </location>
</feature>
<accession>A0A7T1WVG5</accession>
<keyword evidence="2" id="KW-0238">DNA-binding</keyword>
<dbReference type="PANTHER" id="PTHR44688">
    <property type="entry name" value="DNA-BINDING TRANSCRIPTIONAL ACTIVATOR DEVR_DOSR"/>
    <property type="match status" value="1"/>
</dbReference>
<dbReference type="EMBL" id="CP048882">
    <property type="protein sequence ID" value="QPP10659.1"/>
    <property type="molecule type" value="Genomic_DNA"/>
</dbReference>
<evidence type="ECO:0000259" key="4">
    <source>
        <dbReference type="PROSITE" id="PS50043"/>
    </source>
</evidence>
<organism evidence="5 6">
    <name type="scientific">Streptomyces bathyalis</name>
    <dbReference type="NCBI Taxonomy" id="2710756"/>
    <lineage>
        <taxon>Bacteria</taxon>
        <taxon>Bacillati</taxon>
        <taxon>Actinomycetota</taxon>
        <taxon>Actinomycetes</taxon>
        <taxon>Kitasatosporales</taxon>
        <taxon>Streptomycetaceae</taxon>
        <taxon>Streptomyces</taxon>
    </lineage>
</organism>
<gene>
    <name evidence="5" type="ORF">G4Z16_12865</name>
</gene>